<evidence type="ECO:0000313" key="2">
    <source>
        <dbReference type="EMBL" id="GGX99611.1"/>
    </source>
</evidence>
<evidence type="ECO:0000313" key="3">
    <source>
        <dbReference type="Proteomes" id="UP000600877"/>
    </source>
</evidence>
<gene>
    <name evidence="2" type="ORF">GCM10011290_29380</name>
</gene>
<comment type="caution">
    <text evidence="2">The sequence shown here is derived from an EMBL/GenBank/DDBJ whole genome shotgun (WGS) entry which is preliminary data.</text>
</comment>
<dbReference type="Proteomes" id="UP000600877">
    <property type="component" value="Unassembled WGS sequence"/>
</dbReference>
<evidence type="ECO:0000256" key="1">
    <source>
        <dbReference type="SAM" id="MobiDB-lite"/>
    </source>
</evidence>
<feature type="region of interest" description="Disordered" evidence="1">
    <location>
        <begin position="64"/>
        <end position="83"/>
    </location>
</feature>
<reference evidence="3" key="1">
    <citation type="journal article" date="2019" name="Int. J. Syst. Evol. Microbiol.">
        <title>The Global Catalogue of Microorganisms (GCM) 10K type strain sequencing project: providing services to taxonomists for standard genome sequencing and annotation.</title>
        <authorList>
            <consortium name="The Broad Institute Genomics Platform"/>
            <consortium name="The Broad Institute Genome Sequencing Center for Infectious Disease"/>
            <person name="Wu L."/>
            <person name="Ma J."/>
        </authorList>
    </citation>
    <scope>NUCLEOTIDE SEQUENCE [LARGE SCALE GENOMIC DNA]</scope>
    <source>
        <strain evidence="3">KCTC 32041</strain>
    </source>
</reference>
<proteinExistence type="predicted"/>
<keyword evidence="3" id="KW-1185">Reference proteome</keyword>
<dbReference type="EMBL" id="BMYW01000013">
    <property type="protein sequence ID" value="GGX99611.1"/>
    <property type="molecule type" value="Genomic_DNA"/>
</dbReference>
<protein>
    <submittedName>
        <fullName evidence="2">Uncharacterized protein</fullName>
    </submittedName>
</protein>
<sequence length="104" mass="11008">MLPLLYCAPLAANVGRKRRLQGGVQFPTGGMAARAAEPASAFAARQKVSRSGAMPEPTVTVRMKEDGASPARRPAAEDAVRARRAPKVGCKAGRFTPRDVFLTS</sequence>
<accession>A0ABQ2YYJ1</accession>
<name>A0ABQ2YYJ1_9NEIS</name>
<organism evidence="2 3">
    <name type="scientific">Vogesella alkaliphila</name>
    <dbReference type="NCBI Taxonomy" id="1193621"/>
    <lineage>
        <taxon>Bacteria</taxon>
        <taxon>Pseudomonadati</taxon>
        <taxon>Pseudomonadota</taxon>
        <taxon>Betaproteobacteria</taxon>
        <taxon>Neisseriales</taxon>
        <taxon>Chromobacteriaceae</taxon>
        <taxon>Vogesella</taxon>
    </lineage>
</organism>